<proteinExistence type="predicted"/>
<dbReference type="Proteomes" id="UP000075670">
    <property type="component" value="Unassembled WGS sequence"/>
</dbReference>
<keyword evidence="2" id="KW-1185">Reference proteome</keyword>
<comment type="caution">
    <text evidence="1">The sequence shown here is derived from an EMBL/GenBank/DDBJ whole genome shotgun (WGS) entry which is preliminary data.</text>
</comment>
<accession>A0A151AZV1</accession>
<gene>
    <name evidence="1" type="ORF">MOMUL_09610</name>
</gene>
<dbReference type="RefSeq" id="WP_062282184.1">
    <property type="nucleotide sequence ID" value="NZ_LTBC01000002.1"/>
</dbReference>
<name>A0A151AZV1_9FIRM</name>
<evidence type="ECO:0000313" key="2">
    <source>
        <dbReference type="Proteomes" id="UP000075670"/>
    </source>
</evidence>
<protein>
    <submittedName>
        <fullName evidence="1">Uncharacterized protein</fullName>
    </submittedName>
</protein>
<evidence type="ECO:0000313" key="1">
    <source>
        <dbReference type="EMBL" id="KYH33181.1"/>
    </source>
</evidence>
<organism evidence="1 2">
    <name type="scientific">Moorella mulderi DSM 14980</name>
    <dbReference type="NCBI Taxonomy" id="1122241"/>
    <lineage>
        <taxon>Bacteria</taxon>
        <taxon>Bacillati</taxon>
        <taxon>Bacillota</taxon>
        <taxon>Clostridia</taxon>
        <taxon>Neomoorellales</taxon>
        <taxon>Neomoorellaceae</taxon>
        <taxon>Neomoorella</taxon>
    </lineage>
</organism>
<reference evidence="1 2" key="1">
    <citation type="submission" date="2016-02" db="EMBL/GenBank/DDBJ databases">
        <title>Genome sequence of Moorella mulderi DSM 14980.</title>
        <authorList>
            <person name="Poehlein A."/>
            <person name="Daniel R."/>
        </authorList>
    </citation>
    <scope>NUCLEOTIDE SEQUENCE [LARGE SCALE GENOMIC DNA]</scope>
    <source>
        <strain evidence="1 2">DSM 14980</strain>
    </source>
</reference>
<dbReference type="EMBL" id="LTBC01000002">
    <property type="protein sequence ID" value="KYH33181.1"/>
    <property type="molecule type" value="Genomic_DNA"/>
</dbReference>
<dbReference type="OrthoDB" id="29496at2"/>
<dbReference type="PATRIC" id="fig|1122241.3.peg.1010"/>
<dbReference type="AlphaFoldDB" id="A0A151AZV1"/>
<sequence>MCEEIENISFAKAFVILLELFTQVLRDKLYLPDDVLEEILDSFMESLPEFFKKRLLTRAAA</sequence>